<dbReference type="InterPro" id="IPR051211">
    <property type="entry name" value="PG_lysyltransferase"/>
</dbReference>
<dbReference type="RefSeq" id="XP_016636156.1">
    <property type="nucleotide sequence ID" value="XM_016772686.1"/>
</dbReference>
<evidence type="ECO:0000313" key="9">
    <source>
        <dbReference type="Proteomes" id="UP000053411"/>
    </source>
</evidence>
<feature type="domain" description="Phosphatidylglycerol lysyltransferase C-terminal" evidence="7">
    <location>
        <begin position="181"/>
        <end position="468"/>
    </location>
</feature>
<evidence type="ECO:0000256" key="1">
    <source>
        <dbReference type="ARBA" id="ARBA00004651"/>
    </source>
</evidence>
<gene>
    <name evidence="8" type="ORF">Z520_02172</name>
</gene>
<feature type="region of interest" description="Disordered" evidence="6">
    <location>
        <begin position="1"/>
        <end position="48"/>
    </location>
</feature>
<comment type="subcellular location">
    <subcellularLocation>
        <location evidence="1">Cell membrane</location>
        <topology evidence="1">Multi-pass membrane protein</topology>
    </subcellularLocation>
</comment>
<feature type="compositionally biased region" description="Basic and acidic residues" evidence="6">
    <location>
        <begin position="521"/>
        <end position="539"/>
    </location>
</feature>
<dbReference type="PANTHER" id="PTHR34697">
    <property type="entry name" value="PHOSPHATIDYLGLYCEROL LYSYLTRANSFERASE"/>
    <property type="match status" value="1"/>
</dbReference>
<keyword evidence="5" id="KW-0472">Membrane</keyword>
<evidence type="ECO:0000256" key="3">
    <source>
        <dbReference type="ARBA" id="ARBA00022692"/>
    </source>
</evidence>
<evidence type="ECO:0000256" key="5">
    <source>
        <dbReference type="ARBA" id="ARBA00023136"/>
    </source>
</evidence>
<dbReference type="OrthoDB" id="5421852at2759"/>
<dbReference type="Proteomes" id="UP000053411">
    <property type="component" value="Unassembled WGS sequence"/>
</dbReference>
<feature type="compositionally biased region" description="Polar residues" evidence="6">
    <location>
        <begin position="9"/>
        <end position="31"/>
    </location>
</feature>
<dbReference type="GO" id="GO:0016755">
    <property type="term" value="F:aminoacyltransferase activity"/>
    <property type="evidence" value="ECO:0007669"/>
    <property type="project" value="TreeGrafter"/>
</dbReference>
<sequence length="548" mass="61354">MASFPDEPTPNTDTLHAHTQTPTKSQTFNNTAKPKAPRKKPAAKMPQAKSLLSEDLGGGLAQILMTQATDIDSMNIIQRLQFLKGDALLGPRFIDFNQSSTTVVTTSISSRDILSPAHHNVCEHHQQCISTSMTVSFNASSMSLNHIPAYPKRKNNDIHTFTLDDFTAISALGSLVERFGKVSHMGILDPSYRFFMTKDRQAALYYKVRNNVAVVGGDPLCEPAEYDRLLEEFRRLRKRRRWGMVFLGATDEFASYASKQKWVTMRFGTERVLNPLNNPVLQEKEQKRMITQNKQLLDPEKGGISVHAYAPAQGRDENLERELRQVYDLWRESRNQSGQPQAYMTVFDPFAIPMLMTYLYTTDRQGQCNGFAALRKIGANKGYHIDPYCSTPAAPKGITDLLVFSAMSLLQQAGIGYLSFGFEPATQLDEVTGLSRPTTALTKSCYRRAFRHLPIGGKKAYHDKFRPDPALDSGLHIIYPSGAPSLQDALATLHFANVEVRELLKREILGACGWKPSPKQQDAEQKKKKGDKGEEKETKQTTTPTTTT</sequence>
<name>A0A0D2KYZ2_9EURO</name>
<dbReference type="InterPro" id="IPR024320">
    <property type="entry name" value="LPG_synthase_C"/>
</dbReference>
<evidence type="ECO:0000256" key="2">
    <source>
        <dbReference type="ARBA" id="ARBA00022475"/>
    </source>
</evidence>
<evidence type="ECO:0000313" key="8">
    <source>
        <dbReference type="EMBL" id="KIY02034.1"/>
    </source>
</evidence>
<dbReference type="STRING" id="1442371.A0A0D2KYZ2"/>
<feature type="region of interest" description="Disordered" evidence="6">
    <location>
        <begin position="513"/>
        <end position="548"/>
    </location>
</feature>
<evidence type="ECO:0000259" key="7">
    <source>
        <dbReference type="Pfam" id="PF09924"/>
    </source>
</evidence>
<dbReference type="PANTHER" id="PTHR34697:SF2">
    <property type="entry name" value="PHOSPHATIDYLGLYCEROL LYSYLTRANSFERASE"/>
    <property type="match status" value="1"/>
</dbReference>
<dbReference type="AlphaFoldDB" id="A0A0D2KYZ2"/>
<dbReference type="GO" id="GO:0005886">
    <property type="term" value="C:plasma membrane"/>
    <property type="evidence" value="ECO:0007669"/>
    <property type="project" value="UniProtKB-SubCell"/>
</dbReference>
<evidence type="ECO:0000256" key="4">
    <source>
        <dbReference type="ARBA" id="ARBA00022989"/>
    </source>
</evidence>
<dbReference type="GeneID" id="27707918"/>
<keyword evidence="4" id="KW-1133">Transmembrane helix</keyword>
<reference evidence="8 9" key="1">
    <citation type="submission" date="2015-01" db="EMBL/GenBank/DDBJ databases">
        <title>The Genome Sequence of Fonsecaea multimorphosa CBS 102226.</title>
        <authorList>
            <consortium name="The Broad Institute Genomics Platform"/>
            <person name="Cuomo C."/>
            <person name="de Hoog S."/>
            <person name="Gorbushina A."/>
            <person name="Stielow B."/>
            <person name="Teixiera M."/>
            <person name="Abouelleil A."/>
            <person name="Chapman S.B."/>
            <person name="Priest M."/>
            <person name="Young S.K."/>
            <person name="Wortman J."/>
            <person name="Nusbaum C."/>
            <person name="Birren B."/>
        </authorList>
    </citation>
    <scope>NUCLEOTIDE SEQUENCE [LARGE SCALE GENOMIC DNA]</scope>
    <source>
        <strain evidence="8 9">CBS 102226</strain>
    </source>
</reference>
<keyword evidence="2" id="KW-1003">Cell membrane</keyword>
<protein>
    <recommendedName>
        <fullName evidence="7">Phosphatidylglycerol lysyltransferase C-terminal domain-containing protein</fullName>
    </recommendedName>
</protein>
<dbReference type="Pfam" id="PF09924">
    <property type="entry name" value="LPG_synthase_C"/>
    <property type="match status" value="1"/>
</dbReference>
<accession>A0A0D2KYZ2</accession>
<dbReference type="GO" id="GO:0055091">
    <property type="term" value="P:phospholipid homeostasis"/>
    <property type="evidence" value="ECO:0007669"/>
    <property type="project" value="TreeGrafter"/>
</dbReference>
<dbReference type="VEuPathDB" id="FungiDB:Z520_02172"/>
<keyword evidence="3" id="KW-0812">Transmembrane</keyword>
<evidence type="ECO:0000256" key="6">
    <source>
        <dbReference type="SAM" id="MobiDB-lite"/>
    </source>
</evidence>
<proteinExistence type="predicted"/>
<organism evidence="8 9">
    <name type="scientific">Fonsecaea multimorphosa CBS 102226</name>
    <dbReference type="NCBI Taxonomy" id="1442371"/>
    <lineage>
        <taxon>Eukaryota</taxon>
        <taxon>Fungi</taxon>
        <taxon>Dikarya</taxon>
        <taxon>Ascomycota</taxon>
        <taxon>Pezizomycotina</taxon>
        <taxon>Eurotiomycetes</taxon>
        <taxon>Chaetothyriomycetidae</taxon>
        <taxon>Chaetothyriales</taxon>
        <taxon>Herpotrichiellaceae</taxon>
        <taxon>Fonsecaea</taxon>
    </lineage>
</organism>
<keyword evidence="9" id="KW-1185">Reference proteome</keyword>
<dbReference type="EMBL" id="KN848064">
    <property type="protein sequence ID" value="KIY02034.1"/>
    <property type="molecule type" value="Genomic_DNA"/>
</dbReference>